<protein>
    <submittedName>
        <fullName evidence="2">Uncharacterized protein</fullName>
    </submittedName>
</protein>
<feature type="transmembrane region" description="Helical" evidence="1">
    <location>
        <begin position="39"/>
        <end position="56"/>
    </location>
</feature>
<dbReference type="EMBL" id="CP150096">
    <property type="protein sequence ID" value="WZN44408.1"/>
    <property type="molecule type" value="Genomic_DNA"/>
</dbReference>
<gene>
    <name evidence="2" type="ORF">WJU22_16045</name>
</gene>
<evidence type="ECO:0000256" key="1">
    <source>
        <dbReference type="SAM" id="Phobius"/>
    </source>
</evidence>
<proteinExistence type="predicted"/>
<dbReference type="RefSeq" id="WP_341839190.1">
    <property type="nucleotide sequence ID" value="NZ_CP149792.1"/>
</dbReference>
<feature type="transmembrane region" description="Helical" evidence="1">
    <location>
        <begin position="12"/>
        <end position="33"/>
    </location>
</feature>
<dbReference type="Proteomes" id="UP001449657">
    <property type="component" value="Chromosome"/>
</dbReference>
<evidence type="ECO:0000313" key="3">
    <source>
        <dbReference type="Proteomes" id="UP001449657"/>
    </source>
</evidence>
<keyword evidence="1" id="KW-1133">Transmembrane helix</keyword>
<accession>A0ABZ2YYC9</accession>
<sequence length="167" mass="20038">MERSFRRQHTYLKSLIWSLISTIIPGFLCIALFLISDEVFVLMVGLPFILLIQIPFKFRRHRYFINYIQIENGLVYIDYTDRNEHRTISGPFADFKMRHRIAGFFKPPQHSLRIYFKGKIVARQYENGTWTIADIQFFDAMYPVYIPSPEEFFGNIWNKIRRKQTAD</sequence>
<keyword evidence="1" id="KW-0812">Transmembrane</keyword>
<keyword evidence="3" id="KW-1185">Reference proteome</keyword>
<name>A0ABZ2YYC9_9BACT</name>
<keyword evidence="1" id="KW-0472">Membrane</keyword>
<reference evidence="2 3" key="1">
    <citation type="submission" date="2024-03" db="EMBL/GenBank/DDBJ databases">
        <title>Chitinophaga caseinilytica sp. nov., a casein hydrolysing bacterium isolated from forest soil.</title>
        <authorList>
            <person name="Lee D.S."/>
            <person name="Han D.M."/>
            <person name="Baek J.H."/>
            <person name="Choi D.G."/>
            <person name="Jeon J.H."/>
            <person name="Jeon C.O."/>
        </authorList>
    </citation>
    <scope>NUCLEOTIDE SEQUENCE [LARGE SCALE GENOMIC DNA]</scope>
    <source>
        <strain evidence="2 3">KACC 19118</strain>
    </source>
</reference>
<organism evidence="2 3">
    <name type="scientific">Chitinophaga caseinilytica</name>
    <dbReference type="NCBI Taxonomy" id="2267521"/>
    <lineage>
        <taxon>Bacteria</taxon>
        <taxon>Pseudomonadati</taxon>
        <taxon>Bacteroidota</taxon>
        <taxon>Chitinophagia</taxon>
        <taxon>Chitinophagales</taxon>
        <taxon>Chitinophagaceae</taxon>
        <taxon>Chitinophaga</taxon>
    </lineage>
</organism>
<evidence type="ECO:0000313" key="2">
    <source>
        <dbReference type="EMBL" id="WZN44408.1"/>
    </source>
</evidence>